<dbReference type="Proteomes" id="UP000318336">
    <property type="component" value="Unassembled WGS sequence"/>
</dbReference>
<gene>
    <name evidence="9" type="ORF">FB554_0486</name>
</gene>
<organism evidence="9 10">
    <name type="scientific">Barrientosiimonas humi</name>
    <dbReference type="NCBI Taxonomy" id="999931"/>
    <lineage>
        <taxon>Bacteria</taxon>
        <taxon>Bacillati</taxon>
        <taxon>Actinomycetota</taxon>
        <taxon>Actinomycetes</taxon>
        <taxon>Micrococcales</taxon>
        <taxon>Dermacoccaceae</taxon>
        <taxon>Barrientosiimonas</taxon>
    </lineage>
</organism>
<sequence length="132" mass="15184">MELFGINTTEFLIVLVLAMLVIGPDKLPEYVQKLREGITKAREMADGARSQLKDQMGPEFEDINWRQYDPRQYDPRAIVRQALFDEPRPEDPAAAQTMPDRTPDHVPETPAQPDYLTRFDPDRATPWDIDAT</sequence>
<proteinExistence type="predicted"/>
<dbReference type="AlphaFoldDB" id="A0A542X946"/>
<evidence type="ECO:0000256" key="7">
    <source>
        <dbReference type="ARBA" id="ARBA00023136"/>
    </source>
</evidence>
<keyword evidence="3" id="KW-0812">Transmembrane</keyword>
<dbReference type="PRINTS" id="PR01506">
    <property type="entry name" value="TATBPROTEIN"/>
</dbReference>
<keyword evidence="10" id="KW-1185">Reference proteome</keyword>
<protein>
    <submittedName>
        <fullName evidence="9">Sec-independent protein translocase protein TatB</fullName>
    </submittedName>
</protein>
<dbReference type="Pfam" id="PF02416">
    <property type="entry name" value="TatA_B_E"/>
    <property type="match status" value="1"/>
</dbReference>
<evidence type="ECO:0000313" key="9">
    <source>
        <dbReference type="EMBL" id="TQL32362.1"/>
    </source>
</evidence>
<dbReference type="Gene3D" id="1.20.5.3310">
    <property type="match status" value="1"/>
</dbReference>
<evidence type="ECO:0000256" key="1">
    <source>
        <dbReference type="ARBA" id="ARBA00004167"/>
    </source>
</evidence>
<accession>A0A542X946</accession>
<dbReference type="OrthoDB" id="3267321at2"/>
<comment type="caution">
    <text evidence="9">The sequence shown here is derived from an EMBL/GenBank/DDBJ whole genome shotgun (WGS) entry which is preliminary data.</text>
</comment>
<keyword evidence="6" id="KW-0811">Translocation</keyword>
<keyword evidence="2" id="KW-0813">Transport</keyword>
<feature type="region of interest" description="Disordered" evidence="8">
    <location>
        <begin position="84"/>
        <end position="132"/>
    </location>
</feature>
<evidence type="ECO:0000256" key="8">
    <source>
        <dbReference type="SAM" id="MobiDB-lite"/>
    </source>
</evidence>
<keyword evidence="7" id="KW-0472">Membrane</keyword>
<dbReference type="RefSeq" id="WP_142004476.1">
    <property type="nucleotide sequence ID" value="NZ_CAJTBP010000001.1"/>
</dbReference>
<dbReference type="EMBL" id="VFOK01000001">
    <property type="protein sequence ID" value="TQL32362.1"/>
    <property type="molecule type" value="Genomic_DNA"/>
</dbReference>
<evidence type="ECO:0000256" key="2">
    <source>
        <dbReference type="ARBA" id="ARBA00022448"/>
    </source>
</evidence>
<dbReference type="InterPro" id="IPR003369">
    <property type="entry name" value="TatA/B/E"/>
</dbReference>
<evidence type="ECO:0000256" key="6">
    <source>
        <dbReference type="ARBA" id="ARBA00023010"/>
    </source>
</evidence>
<evidence type="ECO:0000256" key="3">
    <source>
        <dbReference type="ARBA" id="ARBA00022692"/>
    </source>
</evidence>
<keyword evidence="4" id="KW-0653">Protein transport</keyword>
<keyword evidence="5" id="KW-1133">Transmembrane helix</keyword>
<reference evidence="9 10" key="1">
    <citation type="submission" date="2019-06" db="EMBL/GenBank/DDBJ databases">
        <title>Sequencing the genomes of 1000 actinobacteria strains.</title>
        <authorList>
            <person name="Klenk H.-P."/>
        </authorList>
    </citation>
    <scope>NUCLEOTIDE SEQUENCE [LARGE SCALE GENOMIC DNA]</scope>
    <source>
        <strain evidence="9 10">DSM 24617</strain>
    </source>
</reference>
<evidence type="ECO:0000313" key="10">
    <source>
        <dbReference type="Proteomes" id="UP000318336"/>
    </source>
</evidence>
<evidence type="ECO:0000256" key="5">
    <source>
        <dbReference type="ARBA" id="ARBA00022989"/>
    </source>
</evidence>
<comment type="subcellular location">
    <subcellularLocation>
        <location evidence="1">Membrane</location>
        <topology evidence="1">Single-pass membrane protein</topology>
    </subcellularLocation>
</comment>
<name>A0A542X946_9MICO</name>
<evidence type="ECO:0000256" key="4">
    <source>
        <dbReference type="ARBA" id="ARBA00022927"/>
    </source>
</evidence>